<evidence type="ECO:0000256" key="1">
    <source>
        <dbReference type="SAM" id="MobiDB-lite"/>
    </source>
</evidence>
<proteinExistence type="predicted"/>
<protein>
    <submittedName>
        <fullName evidence="2">Uncharacterized protein</fullName>
    </submittedName>
</protein>
<accession>A0A6A7Y6A8</accession>
<name>A0A6A7Y6A8_9HYPH</name>
<organism evidence="2 3">
    <name type="scientific">Segnochrobactrum spirostomi</name>
    <dbReference type="NCBI Taxonomy" id="2608987"/>
    <lineage>
        <taxon>Bacteria</taxon>
        <taxon>Pseudomonadati</taxon>
        <taxon>Pseudomonadota</taxon>
        <taxon>Alphaproteobacteria</taxon>
        <taxon>Hyphomicrobiales</taxon>
        <taxon>Segnochrobactraceae</taxon>
        <taxon>Segnochrobactrum</taxon>
    </lineage>
</organism>
<comment type="caution">
    <text evidence="2">The sequence shown here is derived from an EMBL/GenBank/DDBJ whole genome shotgun (WGS) entry which is preliminary data.</text>
</comment>
<feature type="compositionally biased region" description="Basic and acidic residues" evidence="1">
    <location>
        <begin position="211"/>
        <end position="237"/>
    </location>
</feature>
<evidence type="ECO:0000313" key="2">
    <source>
        <dbReference type="EMBL" id="MQT14774.1"/>
    </source>
</evidence>
<dbReference type="EMBL" id="VWNA01000002">
    <property type="protein sequence ID" value="MQT14774.1"/>
    <property type="molecule type" value="Genomic_DNA"/>
</dbReference>
<evidence type="ECO:0000313" key="3">
    <source>
        <dbReference type="Proteomes" id="UP000332515"/>
    </source>
</evidence>
<sequence>MSLAGQITDTINAIAAGREARAHSLGAIRQETTRFLKDARASQHRTAAAQKKALAESVRTTKLAAAITLGAAAQQIDGYRKARQQRAEQIVADLAAGAEALRANTADWLGGTFATRRQKALGDQRDRGQAVATLRKDVGALRASHAAFLDALSEDRVAASVLWFERNAKPAAAKSAGKTKSDATAKPAPKAAVEKVEAAPIVQDAQPVDVVKPEPVKETKASKSAKTDEPKVEDVKPQTDFIPSSF</sequence>
<reference evidence="2 3" key="1">
    <citation type="submission" date="2019-09" db="EMBL/GenBank/DDBJ databases">
        <title>Segnochrobactrum spirostomi gen. nov., sp. nov., isolated from the ciliate Spirostomum cf. yagiui and description of a novel family, Segnochrobactraceae fam. nov. within the order Rhizobiales of the class Alphaproteobacteria.</title>
        <authorList>
            <person name="Akter S."/>
            <person name="Shazib S.U.A."/>
            <person name="Shin M.K."/>
        </authorList>
    </citation>
    <scope>NUCLEOTIDE SEQUENCE [LARGE SCALE GENOMIC DNA]</scope>
    <source>
        <strain evidence="2 3">Sp-1</strain>
    </source>
</reference>
<gene>
    <name evidence="2" type="ORF">F0357_19360</name>
</gene>
<keyword evidence="3" id="KW-1185">Reference proteome</keyword>
<dbReference type="Proteomes" id="UP000332515">
    <property type="component" value="Unassembled WGS sequence"/>
</dbReference>
<dbReference type="RefSeq" id="WP_153488013.1">
    <property type="nucleotide sequence ID" value="NZ_VWNA01000002.1"/>
</dbReference>
<feature type="region of interest" description="Disordered" evidence="1">
    <location>
        <begin position="198"/>
        <end position="246"/>
    </location>
</feature>
<feature type="region of interest" description="Disordered" evidence="1">
    <location>
        <begin position="172"/>
        <end position="191"/>
    </location>
</feature>
<dbReference type="AlphaFoldDB" id="A0A6A7Y6A8"/>